<accession>A0A1X7DYE5</accession>
<gene>
    <name evidence="2" type="ORF">SAMN06295900_104232</name>
</gene>
<sequence length="264" mass="26673">MKYVRNLAAFIVAALFLVACGGGGNDLGRELGIQNPQLHFINAFPAGPNLDLFVNGTAPSGQTNVPYKGVTNLTNIGTGSTVIAYTATGTTSPQLASGTFPNVANGHEYTAIALPTTTGYGIGLIDDPFDKGLLSASARVRSFNASANASNVDIYIVAPGTTSVSGSPTMAGVSYGNAVPASGQDSIYLSGGTYMAIVTAAGSTTPIYESTSFTLGNNADWLITTVPASTSVSALTTGQIHLLIAQGGSQPGTALELTNALTGQ</sequence>
<dbReference type="GeneID" id="95551468"/>
<dbReference type="STRING" id="28094.SAMN06295900_104232"/>
<reference evidence="3" key="1">
    <citation type="submission" date="2017-04" db="EMBL/GenBank/DDBJ databases">
        <authorList>
            <person name="Varghese N."/>
            <person name="Submissions S."/>
        </authorList>
    </citation>
    <scope>NUCLEOTIDE SEQUENCE [LARGE SCALE GENOMIC DNA]</scope>
    <source>
        <strain evidence="3">Ballard 720</strain>
    </source>
</reference>
<dbReference type="InterPro" id="IPR025510">
    <property type="entry name" value="DUF4397"/>
</dbReference>
<dbReference type="EMBL" id="FXAH01000004">
    <property type="protein sequence ID" value="SMF23832.1"/>
    <property type="molecule type" value="Genomic_DNA"/>
</dbReference>
<name>A0A1X7DYE5_TRICW</name>
<keyword evidence="3" id="KW-1185">Reference proteome</keyword>
<evidence type="ECO:0000313" key="3">
    <source>
        <dbReference type="Proteomes" id="UP000192911"/>
    </source>
</evidence>
<proteinExistence type="predicted"/>
<dbReference type="RefSeq" id="WP_085226927.1">
    <property type="nucleotide sequence ID" value="NZ_BSQD01000005.1"/>
</dbReference>
<protein>
    <recommendedName>
        <fullName evidence="1">DUF4397 domain-containing protein</fullName>
    </recommendedName>
</protein>
<dbReference type="OrthoDB" id="8969492at2"/>
<evidence type="ECO:0000313" key="2">
    <source>
        <dbReference type="EMBL" id="SMF23832.1"/>
    </source>
</evidence>
<feature type="domain" description="DUF4397" evidence="1">
    <location>
        <begin position="37"/>
        <end position="155"/>
    </location>
</feature>
<dbReference type="PROSITE" id="PS51257">
    <property type="entry name" value="PROKAR_LIPOPROTEIN"/>
    <property type="match status" value="1"/>
</dbReference>
<dbReference type="AlphaFoldDB" id="A0A1X7DYE5"/>
<dbReference type="Proteomes" id="UP000192911">
    <property type="component" value="Unassembled WGS sequence"/>
</dbReference>
<dbReference type="Pfam" id="PF14344">
    <property type="entry name" value="DUF4397"/>
    <property type="match status" value="1"/>
</dbReference>
<evidence type="ECO:0000259" key="1">
    <source>
        <dbReference type="Pfam" id="PF14344"/>
    </source>
</evidence>
<organism evidence="2 3">
    <name type="scientific">Trinickia caryophylli</name>
    <name type="common">Paraburkholderia caryophylli</name>
    <dbReference type="NCBI Taxonomy" id="28094"/>
    <lineage>
        <taxon>Bacteria</taxon>
        <taxon>Pseudomonadati</taxon>
        <taxon>Pseudomonadota</taxon>
        <taxon>Betaproteobacteria</taxon>
        <taxon>Burkholderiales</taxon>
        <taxon>Burkholderiaceae</taxon>
        <taxon>Trinickia</taxon>
    </lineage>
</organism>